<evidence type="ECO:0000256" key="5">
    <source>
        <dbReference type="ARBA" id="ARBA00022692"/>
    </source>
</evidence>
<protein>
    <recommendedName>
        <fullName evidence="15">Rhodopsin</fullName>
    </recommendedName>
</protein>
<dbReference type="PANTHER" id="PTHR28286:SF2">
    <property type="entry name" value="BACTERIORHODOPSIN _OPSIN, NOPA (EUROFUNG)"/>
    <property type="match status" value="1"/>
</dbReference>
<keyword evidence="10" id="KW-0675">Receptor</keyword>
<reference evidence="12 14" key="1">
    <citation type="journal article" date="2012" name="Nature">
        <title>Algal genomes reveal evolutionary mosaicism and the fate of nucleomorphs.</title>
        <authorList>
            <consortium name="DOE Joint Genome Institute"/>
            <person name="Curtis B.A."/>
            <person name="Tanifuji G."/>
            <person name="Burki F."/>
            <person name="Gruber A."/>
            <person name="Irimia M."/>
            <person name="Maruyama S."/>
            <person name="Arias M.C."/>
            <person name="Ball S.G."/>
            <person name="Gile G.H."/>
            <person name="Hirakawa Y."/>
            <person name="Hopkins J.F."/>
            <person name="Kuo A."/>
            <person name="Rensing S.A."/>
            <person name="Schmutz J."/>
            <person name="Symeonidi A."/>
            <person name="Elias M."/>
            <person name="Eveleigh R.J."/>
            <person name="Herman E.K."/>
            <person name="Klute M.J."/>
            <person name="Nakayama T."/>
            <person name="Obornik M."/>
            <person name="Reyes-Prieto A."/>
            <person name="Armbrust E.V."/>
            <person name="Aves S.J."/>
            <person name="Beiko R.G."/>
            <person name="Coutinho P."/>
            <person name="Dacks J.B."/>
            <person name="Durnford D.G."/>
            <person name="Fast N.M."/>
            <person name="Green B.R."/>
            <person name="Grisdale C.J."/>
            <person name="Hempel F."/>
            <person name="Henrissat B."/>
            <person name="Hoppner M.P."/>
            <person name="Ishida K."/>
            <person name="Kim E."/>
            <person name="Koreny L."/>
            <person name="Kroth P.G."/>
            <person name="Liu Y."/>
            <person name="Malik S.B."/>
            <person name="Maier U.G."/>
            <person name="McRose D."/>
            <person name="Mock T."/>
            <person name="Neilson J.A."/>
            <person name="Onodera N.T."/>
            <person name="Poole A.M."/>
            <person name="Pritham E.J."/>
            <person name="Richards T.A."/>
            <person name="Rocap G."/>
            <person name="Roy S.W."/>
            <person name="Sarai C."/>
            <person name="Schaack S."/>
            <person name="Shirato S."/>
            <person name="Slamovits C.H."/>
            <person name="Spencer D.F."/>
            <person name="Suzuki S."/>
            <person name="Worden A.Z."/>
            <person name="Zauner S."/>
            <person name="Barry K."/>
            <person name="Bell C."/>
            <person name="Bharti A.K."/>
            <person name="Crow J.A."/>
            <person name="Grimwood J."/>
            <person name="Kramer R."/>
            <person name="Lindquist E."/>
            <person name="Lucas S."/>
            <person name="Salamov A."/>
            <person name="McFadden G.I."/>
            <person name="Lane C.E."/>
            <person name="Keeling P.J."/>
            <person name="Gray M.W."/>
            <person name="Grigoriev I.V."/>
            <person name="Archibald J.M."/>
        </authorList>
    </citation>
    <scope>NUCLEOTIDE SEQUENCE</scope>
    <source>
        <strain evidence="12 14">CCMP2712</strain>
    </source>
</reference>
<dbReference type="Pfam" id="PF01036">
    <property type="entry name" value="Bac_rhodopsin"/>
    <property type="match status" value="1"/>
</dbReference>
<reference evidence="14" key="2">
    <citation type="submission" date="2012-11" db="EMBL/GenBank/DDBJ databases">
        <authorList>
            <person name="Kuo A."/>
            <person name="Curtis B.A."/>
            <person name="Tanifuji G."/>
            <person name="Burki F."/>
            <person name="Gruber A."/>
            <person name="Irimia M."/>
            <person name="Maruyama S."/>
            <person name="Arias M.C."/>
            <person name="Ball S.G."/>
            <person name="Gile G.H."/>
            <person name="Hirakawa Y."/>
            <person name="Hopkins J.F."/>
            <person name="Rensing S.A."/>
            <person name="Schmutz J."/>
            <person name="Symeonidi A."/>
            <person name="Elias M."/>
            <person name="Eveleigh R.J."/>
            <person name="Herman E.K."/>
            <person name="Klute M.J."/>
            <person name="Nakayama T."/>
            <person name="Obornik M."/>
            <person name="Reyes-Prieto A."/>
            <person name="Armbrust E.V."/>
            <person name="Aves S.J."/>
            <person name="Beiko R.G."/>
            <person name="Coutinho P."/>
            <person name="Dacks J.B."/>
            <person name="Durnford D.G."/>
            <person name="Fast N.M."/>
            <person name="Green B.R."/>
            <person name="Grisdale C."/>
            <person name="Hempe F."/>
            <person name="Henrissat B."/>
            <person name="Hoppner M.P."/>
            <person name="Ishida K.-I."/>
            <person name="Kim E."/>
            <person name="Koreny L."/>
            <person name="Kroth P.G."/>
            <person name="Liu Y."/>
            <person name="Malik S.-B."/>
            <person name="Maier U.G."/>
            <person name="McRose D."/>
            <person name="Mock T."/>
            <person name="Neilson J.A."/>
            <person name="Onodera N.T."/>
            <person name="Poole A.M."/>
            <person name="Pritham E.J."/>
            <person name="Richards T.A."/>
            <person name="Rocap G."/>
            <person name="Roy S.W."/>
            <person name="Sarai C."/>
            <person name="Schaack S."/>
            <person name="Shirato S."/>
            <person name="Slamovits C.H."/>
            <person name="Spencer D.F."/>
            <person name="Suzuki S."/>
            <person name="Worden A.Z."/>
            <person name="Zauner S."/>
            <person name="Barry K."/>
            <person name="Bell C."/>
            <person name="Bharti A.K."/>
            <person name="Crow J.A."/>
            <person name="Grimwood J."/>
            <person name="Kramer R."/>
            <person name="Lindquist E."/>
            <person name="Lucas S."/>
            <person name="Salamov A."/>
            <person name="McFadden G.I."/>
            <person name="Lane C.E."/>
            <person name="Keeling P.J."/>
            <person name="Gray M.W."/>
            <person name="Grigoriev I.V."/>
            <person name="Archibald J.M."/>
        </authorList>
    </citation>
    <scope>NUCLEOTIDE SEQUENCE</scope>
    <source>
        <strain evidence="14">CCMP2712</strain>
    </source>
</reference>
<proteinExistence type="inferred from homology"/>
<dbReference type="GO" id="GO:0005886">
    <property type="term" value="C:plasma membrane"/>
    <property type="evidence" value="ECO:0007669"/>
    <property type="project" value="TreeGrafter"/>
</dbReference>
<evidence type="ECO:0000256" key="10">
    <source>
        <dbReference type="ARBA" id="ARBA00023170"/>
    </source>
</evidence>
<keyword evidence="6" id="KW-0681">Retinal protein</keyword>
<evidence type="ECO:0008006" key="15">
    <source>
        <dbReference type="Google" id="ProtNLM"/>
    </source>
</evidence>
<dbReference type="OrthoDB" id="10261467at2759"/>
<evidence type="ECO:0000256" key="3">
    <source>
        <dbReference type="ARBA" id="ARBA00022543"/>
    </source>
</evidence>
<feature type="transmembrane region" description="Helical" evidence="11">
    <location>
        <begin position="108"/>
        <end position="129"/>
    </location>
</feature>
<dbReference type="CDD" id="cd14965">
    <property type="entry name" value="7tm_Opsins_type1"/>
    <property type="match status" value="1"/>
</dbReference>
<evidence type="ECO:0000313" key="12">
    <source>
        <dbReference type="EMBL" id="EKX55497.1"/>
    </source>
</evidence>
<dbReference type="Gene3D" id="1.20.1070.10">
    <property type="entry name" value="Rhodopsin 7-helix transmembrane proteins"/>
    <property type="match status" value="1"/>
</dbReference>
<keyword evidence="9 11" id="KW-0472">Membrane</keyword>
<evidence type="ECO:0000256" key="4">
    <source>
        <dbReference type="ARBA" id="ARBA00022606"/>
    </source>
</evidence>
<dbReference type="GO" id="GO:0007602">
    <property type="term" value="P:phototransduction"/>
    <property type="evidence" value="ECO:0007669"/>
    <property type="project" value="UniProtKB-KW"/>
</dbReference>
<dbReference type="PRINTS" id="PR00251">
    <property type="entry name" value="BACTRLOPSIN"/>
</dbReference>
<keyword evidence="4" id="KW-0716">Sensory transduction</keyword>
<dbReference type="HOGENOM" id="CLU_054785_5_1_1"/>
<keyword evidence="3" id="KW-0600">Photoreceptor protein</keyword>
<dbReference type="eggNOG" id="ENOG502RZKV">
    <property type="taxonomic scope" value="Eukaryota"/>
</dbReference>
<evidence type="ECO:0000256" key="2">
    <source>
        <dbReference type="ARBA" id="ARBA00008130"/>
    </source>
</evidence>
<evidence type="ECO:0000313" key="14">
    <source>
        <dbReference type="Proteomes" id="UP000011087"/>
    </source>
</evidence>
<feature type="transmembrane region" description="Helical" evidence="11">
    <location>
        <begin position="83"/>
        <end position="101"/>
    </location>
</feature>
<dbReference type="InterPro" id="IPR001425">
    <property type="entry name" value="Arc/bac/fun_rhodopsins"/>
</dbReference>
<dbReference type="PANTHER" id="PTHR28286">
    <property type="match status" value="1"/>
</dbReference>
<keyword evidence="14" id="KW-1185">Reference proteome</keyword>
<feature type="transmembrane region" description="Helical" evidence="11">
    <location>
        <begin position="15"/>
        <end position="33"/>
    </location>
</feature>
<dbReference type="SMART" id="SM01021">
    <property type="entry name" value="Bac_rhodopsin"/>
    <property type="match status" value="1"/>
</dbReference>
<evidence type="ECO:0000256" key="1">
    <source>
        <dbReference type="ARBA" id="ARBA00004141"/>
    </source>
</evidence>
<feature type="transmembrane region" description="Helical" evidence="11">
    <location>
        <begin position="45"/>
        <end position="63"/>
    </location>
</feature>
<gene>
    <name evidence="12" type="ORF">GUITHDRAFT_62605</name>
</gene>
<feature type="transmembrane region" description="Helical" evidence="11">
    <location>
        <begin position="135"/>
        <end position="153"/>
    </location>
</feature>
<dbReference type="OMA" id="ITHARMP"/>
<comment type="subcellular location">
    <subcellularLocation>
        <location evidence="1">Membrane</location>
        <topology evidence="1">Multi-pass membrane protein</topology>
    </subcellularLocation>
</comment>
<feature type="transmembrane region" description="Helical" evidence="11">
    <location>
        <begin position="204"/>
        <end position="223"/>
    </location>
</feature>
<dbReference type="PaxDb" id="55529-EKX55497"/>
<evidence type="ECO:0000256" key="8">
    <source>
        <dbReference type="ARBA" id="ARBA00022991"/>
    </source>
</evidence>
<dbReference type="AlphaFoldDB" id="L1K4I3"/>
<keyword evidence="7 11" id="KW-1133">Transmembrane helix</keyword>
<keyword evidence="8" id="KW-0157">Chromophore</keyword>
<dbReference type="RefSeq" id="XP_005842477.1">
    <property type="nucleotide sequence ID" value="XM_005842420.1"/>
</dbReference>
<dbReference type="EnsemblProtists" id="EKX55497">
    <property type="protein sequence ID" value="EKX55497"/>
    <property type="gene ID" value="GUITHDRAFT_62605"/>
</dbReference>
<sequence length="241" mass="26398">MAACATIEEVGSTGVGALTITFLILGVSAAVFAYKGHNSHEQKRFYVCAIFFCFWSAMADFAMLSGQGWTVTDGCRQFFYARYIDWIVTAPVIAIWLGLVAGADFTDMAYAVAGQVVWVAATYMGSISVAQEVKWVWFLISLFGLAAAIFNFARTYDNASKSKSEELAKLYSKMAWTTIGVFACYPLVWLFSEGFGNFSVSFEVTMYCILDVIGKAVVGFMLLGAHDLLGDASPVSQREFV</sequence>
<evidence type="ECO:0000256" key="11">
    <source>
        <dbReference type="SAM" id="Phobius"/>
    </source>
</evidence>
<evidence type="ECO:0000313" key="13">
    <source>
        <dbReference type="EnsemblProtists" id="EKX55497"/>
    </source>
</evidence>
<dbReference type="EMBL" id="JH992965">
    <property type="protein sequence ID" value="EKX55497.1"/>
    <property type="molecule type" value="Genomic_DNA"/>
</dbReference>
<dbReference type="GO" id="GO:0009881">
    <property type="term" value="F:photoreceptor activity"/>
    <property type="evidence" value="ECO:0007669"/>
    <property type="project" value="UniProtKB-KW"/>
</dbReference>
<evidence type="ECO:0000256" key="7">
    <source>
        <dbReference type="ARBA" id="ARBA00022989"/>
    </source>
</evidence>
<evidence type="ECO:0000256" key="9">
    <source>
        <dbReference type="ARBA" id="ARBA00023136"/>
    </source>
</evidence>
<accession>L1K4I3</accession>
<dbReference type="STRING" id="905079.L1K4I3"/>
<dbReference type="KEGG" id="gtt:GUITHDRAFT_62605"/>
<comment type="similarity">
    <text evidence="2">Belongs to the archaeal/bacterial/fungal opsin family.</text>
</comment>
<dbReference type="SUPFAM" id="SSF81321">
    <property type="entry name" value="Family A G protein-coupled receptor-like"/>
    <property type="match status" value="1"/>
</dbReference>
<dbReference type="Proteomes" id="UP000011087">
    <property type="component" value="Unassembled WGS sequence"/>
</dbReference>
<evidence type="ECO:0000256" key="6">
    <source>
        <dbReference type="ARBA" id="ARBA00022925"/>
    </source>
</evidence>
<keyword evidence="5 11" id="KW-0812">Transmembrane</keyword>
<name>L1K4I3_GUITC</name>
<reference evidence="13" key="3">
    <citation type="submission" date="2016-03" db="UniProtKB">
        <authorList>
            <consortium name="EnsemblProtists"/>
        </authorList>
    </citation>
    <scope>IDENTIFICATION</scope>
</reference>
<dbReference type="GeneID" id="17312207"/>
<feature type="transmembrane region" description="Helical" evidence="11">
    <location>
        <begin position="174"/>
        <end position="192"/>
    </location>
</feature>
<organism evidence="12">
    <name type="scientific">Guillardia theta (strain CCMP2712)</name>
    <name type="common">Cryptophyte</name>
    <dbReference type="NCBI Taxonomy" id="905079"/>
    <lineage>
        <taxon>Eukaryota</taxon>
        <taxon>Cryptophyceae</taxon>
        <taxon>Pyrenomonadales</taxon>
        <taxon>Geminigeraceae</taxon>
        <taxon>Guillardia</taxon>
    </lineage>
</organism>